<reference evidence="3" key="1">
    <citation type="submission" date="2015-09" db="EMBL/GenBank/DDBJ databases">
        <authorList>
            <consortium name="Pathogen Informatics"/>
        </authorList>
    </citation>
    <scope>NUCLEOTIDE SEQUENCE [LARGE SCALE GENOMIC DNA]</scope>
    <source>
        <strain evidence="3">Lake Konstanz</strain>
    </source>
</reference>
<sequence>VSQYVNACNIRRVCFVYCNTAVRDGVNAAIHHSSKKQQKTTAPLQQYLAASVPQQVSQYVQEGPFLMDYVCLKPRKNHADLSEKPVDRPTKLADLLEKPLSPPENCTLNEIMRTLGERGCTSSLHTVQTEDEWHELLDSLYLIVPDVDDASIERVPEVSETTKAKAPGRQPVTNIKKGGGNTSRNKKTQRKRRCHEFNWNKSWV</sequence>
<evidence type="ECO:0000256" key="1">
    <source>
        <dbReference type="SAM" id="MobiDB-lite"/>
    </source>
</evidence>
<name>A0A0S4JBV2_BODSA</name>
<dbReference type="EMBL" id="CYKH01001578">
    <property type="protein sequence ID" value="CUG87700.1"/>
    <property type="molecule type" value="Genomic_DNA"/>
</dbReference>
<accession>A0A0S4JBV2</accession>
<evidence type="ECO:0000313" key="3">
    <source>
        <dbReference type="Proteomes" id="UP000051952"/>
    </source>
</evidence>
<feature type="region of interest" description="Disordered" evidence="1">
    <location>
        <begin position="159"/>
        <end position="191"/>
    </location>
</feature>
<feature type="non-terminal residue" evidence="2">
    <location>
        <position position="1"/>
    </location>
</feature>
<proteinExistence type="predicted"/>
<organism evidence="2 3">
    <name type="scientific">Bodo saltans</name>
    <name type="common">Flagellated protozoan</name>
    <dbReference type="NCBI Taxonomy" id="75058"/>
    <lineage>
        <taxon>Eukaryota</taxon>
        <taxon>Discoba</taxon>
        <taxon>Euglenozoa</taxon>
        <taxon>Kinetoplastea</taxon>
        <taxon>Metakinetoplastina</taxon>
        <taxon>Eubodonida</taxon>
        <taxon>Bodonidae</taxon>
        <taxon>Bodo</taxon>
    </lineage>
</organism>
<gene>
    <name evidence="2" type="ORF">BSAL_11505</name>
</gene>
<protein>
    <submittedName>
        <fullName evidence="2">Uncharacterized protein</fullName>
    </submittedName>
</protein>
<dbReference type="VEuPathDB" id="TriTrypDB:BSAL_11505"/>
<keyword evidence="3" id="KW-1185">Reference proteome</keyword>
<dbReference type="AlphaFoldDB" id="A0A0S4JBV2"/>
<evidence type="ECO:0000313" key="2">
    <source>
        <dbReference type="EMBL" id="CUG87700.1"/>
    </source>
</evidence>
<dbReference type="Proteomes" id="UP000051952">
    <property type="component" value="Unassembled WGS sequence"/>
</dbReference>